<feature type="domain" description="CusB-like beta-barrel" evidence="8">
    <location>
        <begin position="315"/>
        <end position="387"/>
    </location>
</feature>
<sequence length="471" mass="48900">MTYQNFQDDNLKIGGQLGGQAGENAERKLPLNTAAYDLPTERKNYDDADFSPQKANDQQNKRDRLGWLSGPQGLLLGLALGLGIAFASTRLNQPAATPEVTPTAAETPVSSGSVTTVRAQSAPVKETISASGTVAAFDLLSVSPRASGLQIQAVTVRAGDRVTAGQVLATLDDSILRAQIEQAEAQVIAAQADVAQEEARAAQAQATAAEAQEKFDRYASLQAQGAVSQEELATLRTELTTSRESIGSAVAAINSAKANVRSRQAEVAQLYTQLDQTQVLAPASGIIAEKTATVGDTATTGTPLFKLISGDQLELAVELAQSQLAKINVGSAVQITASADPNLQLQGQVQSIDPTLEAQSRKATVKVSLPSSDKLRPGMFLQAAITTGSRQGVVVPAEAVVPQASGGFVVYTLNADRTVKANPVTIGNRTPANGSTPAKIEISSGIQANVPVVVAGASYLQDGDLVDPVLP</sequence>
<dbReference type="PANTHER" id="PTHR30469:SF15">
    <property type="entry name" value="HLYD FAMILY OF SECRETION PROTEINS"/>
    <property type="match status" value="1"/>
</dbReference>
<evidence type="ECO:0000259" key="6">
    <source>
        <dbReference type="Pfam" id="PF25876"/>
    </source>
</evidence>
<dbReference type="Gene3D" id="1.10.287.470">
    <property type="entry name" value="Helix hairpin bin"/>
    <property type="match status" value="2"/>
</dbReference>
<evidence type="ECO:0000313" key="11">
    <source>
        <dbReference type="Proteomes" id="UP000050465"/>
    </source>
</evidence>
<dbReference type="InterPro" id="IPR058627">
    <property type="entry name" value="MdtA-like_C"/>
</dbReference>
<protein>
    <submittedName>
        <fullName evidence="10">RND family efflux transporter, MFP subunit</fullName>
    </submittedName>
</protein>
<dbReference type="PANTHER" id="PTHR30469">
    <property type="entry name" value="MULTIDRUG RESISTANCE PROTEIN MDTA"/>
    <property type="match status" value="1"/>
</dbReference>
<evidence type="ECO:0000256" key="1">
    <source>
        <dbReference type="ARBA" id="ARBA00004196"/>
    </source>
</evidence>
<keyword evidence="4" id="KW-0175">Coiled coil</keyword>
<dbReference type="EMBL" id="LJZR01000016">
    <property type="protein sequence ID" value="KPQ34870.1"/>
    <property type="molecule type" value="Genomic_DNA"/>
</dbReference>
<evidence type="ECO:0000313" key="10">
    <source>
        <dbReference type="EMBL" id="KPQ34870.1"/>
    </source>
</evidence>
<dbReference type="Gene3D" id="2.40.30.170">
    <property type="match status" value="1"/>
</dbReference>
<comment type="caution">
    <text evidence="10">The sequence shown here is derived from an EMBL/GenBank/DDBJ whole genome shotgun (WGS) entry which is preliminary data.</text>
</comment>
<dbReference type="InterPro" id="IPR058625">
    <property type="entry name" value="MdtA-like_BSH"/>
</dbReference>
<comment type="similarity">
    <text evidence="2">Belongs to the membrane fusion protein (MFP) (TC 8.A.1) family.</text>
</comment>
<dbReference type="Gene3D" id="2.40.420.20">
    <property type="match status" value="1"/>
</dbReference>
<dbReference type="Proteomes" id="UP000050465">
    <property type="component" value="Unassembled WGS sequence"/>
</dbReference>
<evidence type="ECO:0000259" key="7">
    <source>
        <dbReference type="Pfam" id="PF25917"/>
    </source>
</evidence>
<reference evidence="10 11" key="1">
    <citation type="submission" date="2015-09" db="EMBL/GenBank/DDBJ databases">
        <title>Identification and resolution of microdiversity through metagenomic sequencing of parallel consortia.</title>
        <authorList>
            <person name="Nelson W.C."/>
            <person name="Romine M.F."/>
            <person name="Lindemann S.R."/>
        </authorList>
    </citation>
    <scope>NUCLEOTIDE SEQUENCE [LARGE SCALE GENOMIC DNA]</scope>
    <source>
        <strain evidence="10">Ana</strain>
    </source>
</reference>
<accession>A0A0P8DF69</accession>
<feature type="region of interest" description="Disordered" evidence="5">
    <location>
        <begin position="1"/>
        <end position="64"/>
    </location>
</feature>
<dbReference type="Gene3D" id="2.40.50.100">
    <property type="match status" value="2"/>
</dbReference>
<dbReference type="InterPro" id="IPR058624">
    <property type="entry name" value="MdtA-like_HH"/>
</dbReference>
<feature type="domain" description="Multidrug resistance protein MdtA-like C-terminal permuted SH3" evidence="9">
    <location>
        <begin position="393"/>
        <end position="457"/>
    </location>
</feature>
<dbReference type="InterPro" id="IPR058792">
    <property type="entry name" value="Beta-barrel_RND_2"/>
</dbReference>
<dbReference type="AlphaFoldDB" id="A0A0P8DF69"/>
<evidence type="ECO:0000256" key="3">
    <source>
        <dbReference type="ARBA" id="ARBA00022448"/>
    </source>
</evidence>
<dbReference type="SUPFAM" id="SSF111369">
    <property type="entry name" value="HlyD-like secretion proteins"/>
    <property type="match status" value="2"/>
</dbReference>
<feature type="domain" description="Multidrug resistance protein MdtA-like alpha-helical hairpin" evidence="6">
    <location>
        <begin position="195"/>
        <end position="260"/>
    </location>
</feature>
<dbReference type="STRING" id="1666911.HLUCCA11_13085"/>
<keyword evidence="3" id="KW-0813">Transport</keyword>
<dbReference type="GO" id="GO:0015562">
    <property type="term" value="F:efflux transmembrane transporter activity"/>
    <property type="evidence" value="ECO:0007669"/>
    <property type="project" value="TreeGrafter"/>
</dbReference>
<dbReference type="Pfam" id="PF25876">
    <property type="entry name" value="HH_MFP_RND"/>
    <property type="match status" value="1"/>
</dbReference>
<dbReference type="InterPro" id="IPR006143">
    <property type="entry name" value="RND_pump_MFP"/>
</dbReference>
<dbReference type="Pfam" id="PF25967">
    <property type="entry name" value="RND-MFP_C"/>
    <property type="match status" value="1"/>
</dbReference>
<evidence type="ECO:0000259" key="9">
    <source>
        <dbReference type="Pfam" id="PF25967"/>
    </source>
</evidence>
<evidence type="ECO:0000256" key="2">
    <source>
        <dbReference type="ARBA" id="ARBA00009477"/>
    </source>
</evidence>
<name>A0A0P8DF69_9CYAN</name>
<dbReference type="Pfam" id="PF25917">
    <property type="entry name" value="BSH_RND"/>
    <property type="match status" value="1"/>
</dbReference>
<proteinExistence type="inferred from homology"/>
<feature type="domain" description="Multidrug resistance protein MdtA-like barrel-sandwich hybrid" evidence="7">
    <location>
        <begin position="141"/>
        <end position="305"/>
    </location>
</feature>
<organism evidence="10 11">
    <name type="scientific">Phormidesmis priestleyi Ana</name>
    <dbReference type="NCBI Taxonomy" id="1666911"/>
    <lineage>
        <taxon>Bacteria</taxon>
        <taxon>Bacillati</taxon>
        <taxon>Cyanobacteriota</taxon>
        <taxon>Cyanophyceae</taxon>
        <taxon>Leptolyngbyales</taxon>
        <taxon>Leptolyngbyaceae</taxon>
        <taxon>Phormidesmis</taxon>
    </lineage>
</organism>
<dbReference type="NCBIfam" id="TIGR01730">
    <property type="entry name" value="RND_mfp"/>
    <property type="match status" value="1"/>
</dbReference>
<dbReference type="GO" id="GO:1990281">
    <property type="term" value="C:efflux pump complex"/>
    <property type="evidence" value="ECO:0007669"/>
    <property type="project" value="TreeGrafter"/>
</dbReference>
<evidence type="ECO:0000256" key="5">
    <source>
        <dbReference type="SAM" id="MobiDB-lite"/>
    </source>
</evidence>
<feature type="coiled-coil region" evidence="4">
    <location>
        <begin position="180"/>
        <end position="214"/>
    </location>
</feature>
<comment type="subcellular location">
    <subcellularLocation>
        <location evidence="1">Cell envelope</location>
    </subcellularLocation>
</comment>
<evidence type="ECO:0000259" key="8">
    <source>
        <dbReference type="Pfam" id="PF25954"/>
    </source>
</evidence>
<dbReference type="Pfam" id="PF25954">
    <property type="entry name" value="Beta-barrel_RND_2"/>
    <property type="match status" value="1"/>
</dbReference>
<gene>
    <name evidence="10" type="ORF">HLUCCA11_13085</name>
</gene>
<evidence type="ECO:0000256" key="4">
    <source>
        <dbReference type="SAM" id="Coils"/>
    </source>
</evidence>